<dbReference type="HAMAP" id="MF_00734">
    <property type="entry name" value="LacD"/>
    <property type="match status" value="1"/>
</dbReference>
<dbReference type="NCBIfam" id="NF003180">
    <property type="entry name" value="PRK04161.1"/>
    <property type="match status" value="1"/>
</dbReference>
<evidence type="ECO:0000313" key="7">
    <source>
        <dbReference type="EMBL" id="RSU11221.1"/>
    </source>
</evidence>
<dbReference type="AlphaFoldDB" id="A0A430AT41"/>
<evidence type="ECO:0000313" key="8">
    <source>
        <dbReference type="Proteomes" id="UP000286773"/>
    </source>
</evidence>
<dbReference type="RefSeq" id="WP_126813982.1">
    <property type="nucleotide sequence ID" value="NZ_NGKC01000009.1"/>
</dbReference>
<dbReference type="SUPFAM" id="SSF51569">
    <property type="entry name" value="Aldolase"/>
    <property type="match status" value="1"/>
</dbReference>
<dbReference type="NCBIfam" id="NF009498">
    <property type="entry name" value="PRK12858.1"/>
    <property type="match status" value="1"/>
</dbReference>
<dbReference type="EC" id="4.1.2.40" evidence="6"/>
<sequence length="334" mass="37217">MKQLTQRKKQLMTQLSTSNGIIAALAIDQRGALRKMLQKEQFSGDVEEAVVTFKKLVSEELTPYATAILLDPEYGLPAARAKDADAGLLLAYEQTGYDATEPGRFPDLIENMSVRRLKEAGADAVKFLLYYDVDEPAAINDRKHAFVERIGSECLAEDIPFYLELVSYDAELADTGSKAYAAIKPHKVNDMMAEFSKEKYHVDVLKMEAPVNMNYVQGFAENAADVVYTREEALAHFQEQSAKTNLPFIFLSAGVSADLFRKTLEFAHEAGSTFNGVLCGRATWKGGVPVFAHEGEEAARAWLRTQGRQNIEELNEVLSRTARSWHDKFSTGEE</sequence>
<reference evidence="7 8" key="1">
    <citation type="submission" date="2017-05" db="EMBL/GenBank/DDBJ databases">
        <title>Vagococcus spp. assemblies.</title>
        <authorList>
            <person name="Gulvik C.A."/>
        </authorList>
    </citation>
    <scope>NUCLEOTIDE SEQUENCE [LARGE SCALE GENOMIC DNA]</scope>
    <source>
        <strain evidence="7 8">LMG 24798</strain>
    </source>
</reference>
<dbReference type="SMART" id="SM01133">
    <property type="entry name" value="DeoC"/>
    <property type="match status" value="1"/>
</dbReference>
<evidence type="ECO:0000256" key="4">
    <source>
        <dbReference type="ARBA" id="ARBA00022736"/>
    </source>
</evidence>
<dbReference type="PANTHER" id="PTHR39340">
    <property type="entry name" value="SULFOFRUCTOSEPHOSPHATE ALDOLASE"/>
    <property type="match status" value="1"/>
</dbReference>
<dbReference type="Proteomes" id="UP000286773">
    <property type="component" value="Unassembled WGS sequence"/>
</dbReference>
<dbReference type="UniPathway" id="UPA00704">
    <property type="reaction ID" value="UER00716"/>
</dbReference>
<organism evidence="7 8">
    <name type="scientific">Vagococcus acidifermentans</name>
    <dbReference type="NCBI Taxonomy" id="564710"/>
    <lineage>
        <taxon>Bacteria</taxon>
        <taxon>Bacillati</taxon>
        <taxon>Bacillota</taxon>
        <taxon>Bacilli</taxon>
        <taxon>Lactobacillales</taxon>
        <taxon>Enterococcaceae</taxon>
        <taxon>Vagococcus</taxon>
    </lineage>
</organism>
<evidence type="ECO:0000256" key="2">
    <source>
        <dbReference type="ARBA" id="ARBA00005191"/>
    </source>
</evidence>
<evidence type="ECO:0000256" key="6">
    <source>
        <dbReference type="HAMAP-Rule" id="MF_00734"/>
    </source>
</evidence>
<dbReference type="EMBL" id="NGKC01000009">
    <property type="protein sequence ID" value="RSU11221.1"/>
    <property type="molecule type" value="Genomic_DNA"/>
</dbReference>
<dbReference type="Gene3D" id="3.20.20.70">
    <property type="entry name" value="Aldolase class I"/>
    <property type="match status" value="1"/>
</dbReference>
<dbReference type="GO" id="GO:1902777">
    <property type="term" value="P:6-sulfoquinovose(1-) catabolic process"/>
    <property type="evidence" value="ECO:0007669"/>
    <property type="project" value="TreeGrafter"/>
</dbReference>
<name>A0A430AT41_9ENTE</name>
<evidence type="ECO:0000256" key="3">
    <source>
        <dbReference type="ARBA" id="ARBA00008679"/>
    </source>
</evidence>
<dbReference type="InterPro" id="IPR005927">
    <property type="entry name" value="Tag_1.6-dipho_adolase"/>
</dbReference>
<dbReference type="NCBIfam" id="NF009065">
    <property type="entry name" value="PRK12399.1"/>
    <property type="match status" value="1"/>
</dbReference>
<comment type="catalytic activity">
    <reaction evidence="1 6">
        <text>D-tagatofuranose 1,6-bisphosphate = D-glyceraldehyde 3-phosphate + dihydroxyacetone phosphate</text>
        <dbReference type="Rhea" id="RHEA:22948"/>
        <dbReference type="ChEBI" id="CHEBI:57642"/>
        <dbReference type="ChEBI" id="CHEBI:58694"/>
        <dbReference type="ChEBI" id="CHEBI:59776"/>
        <dbReference type="EC" id="4.1.2.40"/>
    </reaction>
</comment>
<keyword evidence="8" id="KW-1185">Reference proteome</keyword>
<dbReference type="GO" id="GO:0061595">
    <property type="term" value="F:6-deoxy-6-sulfofructose-1-phosphate aldolase activity"/>
    <property type="evidence" value="ECO:0007669"/>
    <property type="project" value="TreeGrafter"/>
</dbReference>
<dbReference type="OrthoDB" id="106309at2"/>
<keyword evidence="5 6" id="KW-0456">Lyase</keyword>
<accession>A0A430AT41</accession>
<dbReference type="InterPro" id="IPR002915">
    <property type="entry name" value="DeoC/FbaB/LacD_aldolase"/>
</dbReference>
<gene>
    <name evidence="6" type="primary">lacD</name>
    <name evidence="7" type="ORF">CBF27_08980</name>
</gene>
<keyword evidence="4 6" id="KW-0423">Lactose metabolism</keyword>
<dbReference type="NCBIfam" id="TIGR01232">
    <property type="entry name" value="lacD"/>
    <property type="match status" value="1"/>
</dbReference>
<dbReference type="PANTHER" id="PTHR39340:SF1">
    <property type="entry name" value="SULFOFRUCTOSEPHOSPHATE ALDOLASE"/>
    <property type="match status" value="1"/>
</dbReference>
<dbReference type="GO" id="GO:0009024">
    <property type="term" value="F:tagatose-6-phosphate kinase activity"/>
    <property type="evidence" value="ECO:0007669"/>
    <property type="project" value="InterPro"/>
</dbReference>
<dbReference type="InterPro" id="IPR013785">
    <property type="entry name" value="Aldolase_TIM"/>
</dbReference>
<comment type="pathway">
    <text evidence="2 6">Carbohydrate metabolism; D-tagatose 6-phosphate degradation; D-glyceraldehyde 3-phosphate and glycerone phosphate from D-tagatose 6-phosphate: step 2/2.</text>
</comment>
<dbReference type="GO" id="GO:0019512">
    <property type="term" value="P:lactose catabolic process via tagatose-6-phosphate"/>
    <property type="evidence" value="ECO:0007669"/>
    <property type="project" value="UniProtKB-UniRule"/>
</dbReference>
<dbReference type="InterPro" id="IPR050552">
    <property type="entry name" value="LacD_aldolase"/>
</dbReference>
<comment type="similarity">
    <text evidence="3 6">Belongs to the aldolase LacD family.</text>
</comment>
<proteinExistence type="inferred from homology"/>
<dbReference type="GO" id="GO:2001059">
    <property type="term" value="P:D-tagatose 6-phosphate catabolic process"/>
    <property type="evidence" value="ECO:0007669"/>
    <property type="project" value="UniProtKB-UniRule"/>
</dbReference>
<dbReference type="GO" id="GO:0009025">
    <property type="term" value="F:tagatose-bisphosphate aldolase activity"/>
    <property type="evidence" value="ECO:0007669"/>
    <property type="project" value="UniProtKB-UniRule"/>
</dbReference>
<evidence type="ECO:0000256" key="5">
    <source>
        <dbReference type="ARBA" id="ARBA00023239"/>
    </source>
</evidence>
<protein>
    <recommendedName>
        <fullName evidence="6">Tagatose 1,6-diphosphate aldolase</fullName>
        <ecNumber evidence="6">4.1.2.40</ecNumber>
    </recommendedName>
    <alternativeName>
        <fullName evidence="6">D-tagatose-1,6-bisphosphate aldolase</fullName>
    </alternativeName>
    <alternativeName>
        <fullName evidence="6">Tagatose-bisphosphate aldolase</fullName>
    </alternativeName>
</protein>
<evidence type="ECO:0000256" key="1">
    <source>
        <dbReference type="ARBA" id="ARBA00000567"/>
    </source>
</evidence>
<comment type="caution">
    <text evidence="7">The sequence shown here is derived from an EMBL/GenBank/DDBJ whole genome shotgun (WGS) entry which is preliminary data.</text>
</comment>
<dbReference type="Pfam" id="PF01791">
    <property type="entry name" value="DeoC"/>
    <property type="match status" value="1"/>
</dbReference>